<dbReference type="Proteomes" id="UP001603857">
    <property type="component" value="Unassembled WGS sequence"/>
</dbReference>
<evidence type="ECO:0000313" key="1">
    <source>
        <dbReference type="EMBL" id="KAL2327442.1"/>
    </source>
</evidence>
<evidence type="ECO:0000313" key="2">
    <source>
        <dbReference type="Proteomes" id="UP001603857"/>
    </source>
</evidence>
<sequence length="141" mass="16274">MCVDKLANYEITNRNSFQWWSSLPKFLKEDFFKNVIGIYRAMSVRVGATQRTVKSLFKTYIDCLHIKKTDKSRMLVEDAMDVDDSGKNSQEVIFNEERVQLLSTSIDVKKGLLCQGVPWNLIHQSLLEAQTLEIDILTLIN</sequence>
<reference evidence="1 2" key="1">
    <citation type="submission" date="2024-08" db="EMBL/GenBank/DDBJ databases">
        <title>Insights into the chromosomal genome structure of Flemingia macrophylla.</title>
        <authorList>
            <person name="Ding Y."/>
            <person name="Zhao Y."/>
            <person name="Bi W."/>
            <person name="Wu M."/>
            <person name="Zhao G."/>
            <person name="Gong Y."/>
            <person name="Li W."/>
            <person name="Zhang P."/>
        </authorList>
    </citation>
    <scope>NUCLEOTIDE SEQUENCE [LARGE SCALE GENOMIC DNA]</scope>
    <source>
        <strain evidence="1">DYQJB</strain>
        <tissue evidence="1">Leaf</tissue>
    </source>
</reference>
<gene>
    <name evidence="1" type="ORF">Fmac_020869</name>
</gene>
<proteinExistence type="predicted"/>
<dbReference type="AlphaFoldDB" id="A0ABD1LV94"/>
<keyword evidence="2" id="KW-1185">Reference proteome</keyword>
<accession>A0ABD1LV94</accession>
<dbReference type="EMBL" id="JBGMDY010000007">
    <property type="protein sequence ID" value="KAL2327442.1"/>
    <property type="molecule type" value="Genomic_DNA"/>
</dbReference>
<name>A0ABD1LV94_9FABA</name>
<comment type="caution">
    <text evidence="1">The sequence shown here is derived from an EMBL/GenBank/DDBJ whole genome shotgun (WGS) entry which is preliminary data.</text>
</comment>
<protein>
    <submittedName>
        <fullName evidence="1">Uncharacterized protein</fullName>
    </submittedName>
</protein>
<organism evidence="1 2">
    <name type="scientific">Flemingia macrophylla</name>
    <dbReference type="NCBI Taxonomy" id="520843"/>
    <lineage>
        <taxon>Eukaryota</taxon>
        <taxon>Viridiplantae</taxon>
        <taxon>Streptophyta</taxon>
        <taxon>Embryophyta</taxon>
        <taxon>Tracheophyta</taxon>
        <taxon>Spermatophyta</taxon>
        <taxon>Magnoliopsida</taxon>
        <taxon>eudicotyledons</taxon>
        <taxon>Gunneridae</taxon>
        <taxon>Pentapetalae</taxon>
        <taxon>rosids</taxon>
        <taxon>fabids</taxon>
        <taxon>Fabales</taxon>
        <taxon>Fabaceae</taxon>
        <taxon>Papilionoideae</taxon>
        <taxon>50 kb inversion clade</taxon>
        <taxon>NPAAA clade</taxon>
        <taxon>indigoferoid/millettioid clade</taxon>
        <taxon>Phaseoleae</taxon>
        <taxon>Flemingia</taxon>
    </lineage>
</organism>